<proteinExistence type="predicted"/>
<reference evidence="2" key="1">
    <citation type="submission" date="2022-07" db="EMBL/GenBank/DDBJ databases">
        <title>Phylogenomic reconstructions and comparative analyses of Kickxellomycotina fungi.</title>
        <authorList>
            <person name="Reynolds N.K."/>
            <person name="Stajich J.E."/>
            <person name="Barry K."/>
            <person name="Grigoriev I.V."/>
            <person name="Crous P."/>
            <person name="Smith M.E."/>
        </authorList>
    </citation>
    <scope>NUCLEOTIDE SEQUENCE</scope>
    <source>
        <strain evidence="2">RSA 567</strain>
    </source>
</reference>
<accession>A0A9W8EER0</accession>
<evidence type="ECO:0000256" key="1">
    <source>
        <dbReference type="SAM" id="MobiDB-lite"/>
    </source>
</evidence>
<feature type="compositionally biased region" description="Polar residues" evidence="1">
    <location>
        <begin position="355"/>
        <end position="364"/>
    </location>
</feature>
<feature type="compositionally biased region" description="Basic and acidic residues" evidence="1">
    <location>
        <begin position="111"/>
        <end position="125"/>
    </location>
</feature>
<feature type="compositionally biased region" description="Low complexity" evidence="1">
    <location>
        <begin position="304"/>
        <end position="317"/>
    </location>
</feature>
<feature type="compositionally biased region" description="Polar residues" evidence="1">
    <location>
        <begin position="279"/>
        <end position="291"/>
    </location>
</feature>
<organism evidence="2 3">
    <name type="scientific">Dimargaris verticillata</name>
    <dbReference type="NCBI Taxonomy" id="2761393"/>
    <lineage>
        <taxon>Eukaryota</taxon>
        <taxon>Fungi</taxon>
        <taxon>Fungi incertae sedis</taxon>
        <taxon>Zoopagomycota</taxon>
        <taxon>Kickxellomycotina</taxon>
        <taxon>Dimargaritomycetes</taxon>
        <taxon>Dimargaritales</taxon>
        <taxon>Dimargaritaceae</taxon>
        <taxon>Dimargaris</taxon>
    </lineage>
</organism>
<evidence type="ECO:0000313" key="2">
    <source>
        <dbReference type="EMBL" id="KAJ1983626.1"/>
    </source>
</evidence>
<dbReference type="AlphaFoldDB" id="A0A9W8EER0"/>
<keyword evidence="3" id="KW-1185">Reference proteome</keyword>
<evidence type="ECO:0000313" key="3">
    <source>
        <dbReference type="Proteomes" id="UP001151582"/>
    </source>
</evidence>
<comment type="caution">
    <text evidence="2">The sequence shown here is derived from an EMBL/GenBank/DDBJ whole genome shotgun (WGS) entry which is preliminary data.</text>
</comment>
<feature type="region of interest" description="Disordered" evidence="1">
    <location>
        <begin position="233"/>
        <end position="388"/>
    </location>
</feature>
<feature type="compositionally biased region" description="Polar residues" evidence="1">
    <location>
        <begin position="49"/>
        <end position="80"/>
    </location>
</feature>
<feature type="compositionally biased region" description="Low complexity" evidence="1">
    <location>
        <begin position="12"/>
        <end position="48"/>
    </location>
</feature>
<protein>
    <submittedName>
        <fullName evidence="2">Uncharacterized protein</fullName>
    </submittedName>
</protein>
<feature type="compositionally biased region" description="Basic residues" evidence="1">
    <location>
        <begin position="1"/>
        <end position="10"/>
    </location>
</feature>
<feature type="region of interest" description="Disordered" evidence="1">
    <location>
        <begin position="427"/>
        <end position="462"/>
    </location>
</feature>
<feature type="compositionally biased region" description="Basic and acidic residues" evidence="1">
    <location>
        <begin position="233"/>
        <end position="250"/>
    </location>
</feature>
<dbReference type="EMBL" id="JANBQB010000047">
    <property type="protein sequence ID" value="KAJ1983626.1"/>
    <property type="molecule type" value="Genomic_DNA"/>
</dbReference>
<feature type="region of interest" description="Disordered" evidence="1">
    <location>
        <begin position="1"/>
        <end position="180"/>
    </location>
</feature>
<dbReference type="Proteomes" id="UP001151582">
    <property type="component" value="Unassembled WGS sequence"/>
</dbReference>
<name>A0A9W8EER0_9FUNG</name>
<sequence>MPVLSKRHARMAAASAAKPGAKGPAKPKSSKSKSNSASPVSSSASGSGQSTPTDDASPNPTPHLASQDSFPDLTTGQENGNGARVSMGPNALHEDHDANVVTGQTPLSRLDTLHEDHDAALHLDNPEDYPPVQVNEAPQAESLAEALESIDPPPAPEPVHLDKSFAAAAKENTDAPPEPTIVDVDEIEQGHQPSFAEAVKEHSDLQPEAPSTTIIDVDAIEEGDQLSFAEAVRENTELEGKPHPRSKLVDVEEIEQGHQPSFAEATKEESTTERAAAPLSQSSAPTASNAPKASAVDVDEEEFPTPAIAAAAASEVPRPAPLESAAHSTRQTANMDRALPLPSPGAEPSVRAESHSTPPARSTNAPAAHPAKPSSPAPPASAEKQSAELPSALEVAEVEIISSIAQTIHQDIPNAARTAKDAVSELATASSPCSHRKAGGGNQSVAGKDDKPSSDPTVGRSGGFCPVTQGGWMVGALSGLLASLLWKRNPTAAKTFGLVGLCITAGLSMQWTWRKLTGRS</sequence>
<dbReference type="OrthoDB" id="5659763at2759"/>
<gene>
    <name evidence="2" type="ORF">H4R34_001174</name>
</gene>